<keyword evidence="7" id="KW-1185">Reference proteome</keyword>
<accession>A0A0D2ENI6</accession>
<proteinExistence type="predicted"/>
<keyword evidence="4" id="KW-0408">Iron</keyword>
<dbReference type="PANTHER" id="PTHR43498">
    <property type="entry name" value="FERREDOXIN:COB-COM HETERODISULFIDE REDUCTASE SUBUNIT A"/>
    <property type="match status" value="1"/>
</dbReference>
<evidence type="ECO:0000256" key="1">
    <source>
        <dbReference type="ARBA" id="ARBA00022485"/>
    </source>
</evidence>
<name>A0A0D2ENI6_9EURO</name>
<evidence type="ECO:0000313" key="7">
    <source>
        <dbReference type="Proteomes" id="UP000054342"/>
    </source>
</evidence>
<dbReference type="GO" id="GO:0051539">
    <property type="term" value="F:4 iron, 4 sulfur cluster binding"/>
    <property type="evidence" value="ECO:0007669"/>
    <property type="project" value="UniProtKB-KW"/>
</dbReference>
<dbReference type="HOGENOM" id="CLU_025277_0_0_1"/>
<dbReference type="Gene3D" id="3.50.50.60">
    <property type="entry name" value="FAD/NAD(P)-binding domain"/>
    <property type="match status" value="1"/>
</dbReference>
<keyword evidence="1" id="KW-0004">4Fe-4S</keyword>
<dbReference type="EMBL" id="KN847323">
    <property type="protein sequence ID" value="KIW49409.1"/>
    <property type="molecule type" value="Genomic_DNA"/>
</dbReference>
<sequence length="588" mass="65682">MCEADLVIVGATPAGITAAIAAARRSKTSIILERTPYIGGLPANGLGATDIATRGATGGLFLEFVRRIKTYYNSTYGADSAQTRDCDGGYHFEPSVAEIVFHQWLLEYPQITVLTKRQFDFEPENVQQNAEAIVSLQVTNLDTKQTETYRGRMFLDATYEGDLIAAAGVPFFVGREGQDVYHEIGAGRVYKLWYGPEDVGSTHCGDNAVQAYNYRLCMTDDPCNRVDIKKPEHYNREEFVSLIDDVATGRHTGVDVLELSQEQMALNLKRASLNQPPVPNKLDGIRRLLSNVRLPNNKVDGNNQHFAFISTDLPEENWPYPTSGWAWRDAFARRLREYTEGLLYFAQNDSALPAWFRDQCRNWGWAADEYRDNGNFPRQMYVREGRRMRGKYIFTANDVPAAGSVYSNGEDANGRKEGRTDGSRRLCPAIHSTSVTASHYALDSHAVRKREPGRVHLDGFFSYPCTPYTIPYGVMVPDAPLTNLLAPVPVSATHVGFSTVRMEPCWMALGQAAGLAAALCIEAGLAVEDVDIDQLQQRLLEQGAVLVYEHRPWQKGVGDVERRTMQWDRLRMAKQSDKTVSNGVGDRL</sequence>
<dbReference type="GeneID" id="25332997"/>
<evidence type="ECO:0000256" key="2">
    <source>
        <dbReference type="ARBA" id="ARBA00022723"/>
    </source>
</evidence>
<dbReference type="GO" id="GO:0046872">
    <property type="term" value="F:metal ion binding"/>
    <property type="evidence" value="ECO:0007669"/>
    <property type="project" value="UniProtKB-KW"/>
</dbReference>
<dbReference type="SUPFAM" id="SSF51905">
    <property type="entry name" value="FAD/NAD(P)-binding domain"/>
    <property type="match status" value="1"/>
</dbReference>
<dbReference type="OrthoDB" id="10264636at2759"/>
<reference evidence="6 7" key="1">
    <citation type="submission" date="2015-01" db="EMBL/GenBank/DDBJ databases">
        <title>The Genome Sequence of Exophiala xenobiotica CBS118157.</title>
        <authorList>
            <consortium name="The Broad Institute Genomics Platform"/>
            <person name="Cuomo C."/>
            <person name="de Hoog S."/>
            <person name="Gorbushina A."/>
            <person name="Stielow B."/>
            <person name="Teixiera M."/>
            <person name="Abouelleil A."/>
            <person name="Chapman S.B."/>
            <person name="Priest M."/>
            <person name="Young S.K."/>
            <person name="Wortman J."/>
            <person name="Nusbaum C."/>
            <person name="Birren B."/>
        </authorList>
    </citation>
    <scope>NUCLEOTIDE SEQUENCE [LARGE SCALE GENOMIC DNA]</scope>
    <source>
        <strain evidence="6 7">CBS 118157</strain>
    </source>
</reference>
<protein>
    <recommendedName>
        <fullName evidence="8">FAD dependent oxidoreductase</fullName>
    </recommendedName>
</protein>
<dbReference type="PANTHER" id="PTHR43498:SF1">
    <property type="entry name" value="COB--COM HETERODISULFIDE REDUCTASE IRON-SULFUR SUBUNIT A"/>
    <property type="match status" value="1"/>
</dbReference>
<keyword evidence="5" id="KW-0411">Iron-sulfur</keyword>
<keyword evidence="2" id="KW-0479">Metal-binding</keyword>
<dbReference type="InterPro" id="IPR039650">
    <property type="entry name" value="HdrA-like"/>
</dbReference>
<dbReference type="InterPro" id="IPR036188">
    <property type="entry name" value="FAD/NAD-bd_sf"/>
</dbReference>
<evidence type="ECO:0000313" key="6">
    <source>
        <dbReference type="EMBL" id="KIW49409.1"/>
    </source>
</evidence>
<dbReference type="Pfam" id="PF12831">
    <property type="entry name" value="FAD_oxidored"/>
    <property type="match status" value="1"/>
</dbReference>
<dbReference type="Proteomes" id="UP000054342">
    <property type="component" value="Unassembled WGS sequence"/>
</dbReference>
<evidence type="ECO:0000256" key="3">
    <source>
        <dbReference type="ARBA" id="ARBA00023002"/>
    </source>
</evidence>
<organism evidence="6 7">
    <name type="scientific">Exophiala xenobiotica</name>
    <dbReference type="NCBI Taxonomy" id="348802"/>
    <lineage>
        <taxon>Eukaryota</taxon>
        <taxon>Fungi</taxon>
        <taxon>Dikarya</taxon>
        <taxon>Ascomycota</taxon>
        <taxon>Pezizomycotina</taxon>
        <taxon>Eurotiomycetes</taxon>
        <taxon>Chaetothyriomycetidae</taxon>
        <taxon>Chaetothyriales</taxon>
        <taxon>Herpotrichiellaceae</taxon>
        <taxon>Exophiala</taxon>
    </lineage>
</organism>
<evidence type="ECO:0000256" key="4">
    <source>
        <dbReference type="ARBA" id="ARBA00023004"/>
    </source>
</evidence>
<evidence type="ECO:0000256" key="5">
    <source>
        <dbReference type="ARBA" id="ARBA00023014"/>
    </source>
</evidence>
<gene>
    <name evidence="6" type="ORF">PV05_11089</name>
</gene>
<dbReference type="AlphaFoldDB" id="A0A0D2ENI6"/>
<evidence type="ECO:0008006" key="8">
    <source>
        <dbReference type="Google" id="ProtNLM"/>
    </source>
</evidence>
<dbReference type="GO" id="GO:0016491">
    <property type="term" value="F:oxidoreductase activity"/>
    <property type="evidence" value="ECO:0007669"/>
    <property type="project" value="UniProtKB-KW"/>
</dbReference>
<keyword evidence="3" id="KW-0560">Oxidoreductase</keyword>
<dbReference type="RefSeq" id="XP_013309993.1">
    <property type="nucleotide sequence ID" value="XM_013454539.1"/>
</dbReference>